<protein>
    <submittedName>
        <fullName evidence="3">Cytokinin-O-glucosyltransferase 2</fullName>
    </submittedName>
</protein>
<evidence type="ECO:0000256" key="1">
    <source>
        <dbReference type="ARBA" id="ARBA00009995"/>
    </source>
</evidence>
<dbReference type="GO" id="GO:0080043">
    <property type="term" value="F:quercetin 3-O-glucosyltransferase activity"/>
    <property type="evidence" value="ECO:0007669"/>
    <property type="project" value="TreeGrafter"/>
</dbReference>
<dbReference type="STRING" id="3821.A0A151RG77"/>
<organism evidence="3 4">
    <name type="scientific">Cajanus cajan</name>
    <name type="common">Pigeon pea</name>
    <name type="synonym">Cajanus indicus</name>
    <dbReference type="NCBI Taxonomy" id="3821"/>
    <lineage>
        <taxon>Eukaryota</taxon>
        <taxon>Viridiplantae</taxon>
        <taxon>Streptophyta</taxon>
        <taxon>Embryophyta</taxon>
        <taxon>Tracheophyta</taxon>
        <taxon>Spermatophyta</taxon>
        <taxon>Magnoliopsida</taxon>
        <taxon>eudicotyledons</taxon>
        <taxon>Gunneridae</taxon>
        <taxon>Pentapetalae</taxon>
        <taxon>rosids</taxon>
        <taxon>fabids</taxon>
        <taxon>Fabales</taxon>
        <taxon>Fabaceae</taxon>
        <taxon>Papilionoideae</taxon>
        <taxon>50 kb inversion clade</taxon>
        <taxon>NPAAA clade</taxon>
        <taxon>indigoferoid/millettioid clade</taxon>
        <taxon>Phaseoleae</taxon>
        <taxon>Cajanus</taxon>
    </lineage>
</organism>
<gene>
    <name evidence="3" type="ORF">KK1_036998</name>
</gene>
<dbReference type="PANTHER" id="PTHR11926:SF1412">
    <property type="entry name" value="UDP-GLYCOSYLTRANSFERASE 83A1-LIKE"/>
    <property type="match status" value="1"/>
</dbReference>
<dbReference type="Proteomes" id="UP000075243">
    <property type="component" value="Unassembled WGS sequence"/>
</dbReference>
<dbReference type="EMBL" id="KQ483761">
    <property type="protein sequence ID" value="KYP41614.1"/>
    <property type="molecule type" value="Genomic_DNA"/>
</dbReference>
<evidence type="ECO:0000259" key="2">
    <source>
        <dbReference type="Pfam" id="PF26168"/>
    </source>
</evidence>
<name>A0A151RG77_CAJCA</name>
<keyword evidence="4" id="KW-1185">Reference proteome</keyword>
<dbReference type="GO" id="GO:0080044">
    <property type="term" value="F:quercetin 7-O-glucosyltransferase activity"/>
    <property type="evidence" value="ECO:0007669"/>
    <property type="project" value="TreeGrafter"/>
</dbReference>
<dbReference type="PANTHER" id="PTHR11926">
    <property type="entry name" value="GLUCOSYL/GLUCURONOSYL TRANSFERASES"/>
    <property type="match status" value="1"/>
</dbReference>
<dbReference type="Pfam" id="PF26168">
    <property type="entry name" value="Glyco_transf_N"/>
    <property type="match status" value="1"/>
</dbReference>
<reference evidence="3" key="1">
    <citation type="journal article" date="2012" name="Nat. Biotechnol.">
        <title>Draft genome sequence of pigeonpea (Cajanus cajan), an orphan legume crop of resource-poor farmers.</title>
        <authorList>
            <person name="Varshney R.K."/>
            <person name="Chen W."/>
            <person name="Li Y."/>
            <person name="Bharti A.K."/>
            <person name="Saxena R.K."/>
            <person name="Schlueter J.A."/>
            <person name="Donoghue M.T."/>
            <person name="Azam S."/>
            <person name="Fan G."/>
            <person name="Whaley A.M."/>
            <person name="Farmer A.D."/>
            <person name="Sheridan J."/>
            <person name="Iwata A."/>
            <person name="Tuteja R."/>
            <person name="Penmetsa R.V."/>
            <person name="Wu W."/>
            <person name="Upadhyaya H.D."/>
            <person name="Yang S.P."/>
            <person name="Shah T."/>
            <person name="Saxena K.B."/>
            <person name="Michael T."/>
            <person name="McCombie W.R."/>
            <person name="Yang B."/>
            <person name="Zhang G."/>
            <person name="Yang H."/>
            <person name="Wang J."/>
            <person name="Spillane C."/>
            <person name="Cook D.R."/>
            <person name="May G.D."/>
            <person name="Xu X."/>
            <person name="Jackson S.A."/>
        </authorList>
    </citation>
    <scope>NUCLEOTIDE SEQUENCE [LARGE SCALE GENOMIC DNA]</scope>
</reference>
<evidence type="ECO:0000313" key="3">
    <source>
        <dbReference type="EMBL" id="KYP41614.1"/>
    </source>
</evidence>
<proteinExistence type="inferred from homology"/>
<dbReference type="Gramene" id="C.cajan_36503.t">
    <property type="protein sequence ID" value="C.cajan_36503.t"/>
    <property type="gene ID" value="C.cajan_36503"/>
</dbReference>
<sequence length="241" mass="27073">MTIPTVLVLPYPAQGHVNPMIILSQKLVENGCKVIFVNTEINHKRVVSSMVEQQHSLDESQIKLVSIPDGLGPDDDRNNLGKLCDAMLSTLHATLEKLIEDIHLKGDNRISFIVADLCMAWVLDVGGKFGIKGAIFWPASAAVFALICNIPKLIDDGIINSDGYNMIFSTCKDLSYFTILRLSSFILFMCYDIWIKGVTRAVMSRHGNLTRPRGYPPEPAPIWTEKTRVYRIRVRVRVFPD</sequence>
<dbReference type="OMA" id="FNHRRAN"/>
<dbReference type="InterPro" id="IPR058980">
    <property type="entry name" value="Glyco_transf_N"/>
</dbReference>
<dbReference type="SUPFAM" id="SSF53756">
    <property type="entry name" value="UDP-Glycosyltransferase/glycogen phosphorylase"/>
    <property type="match status" value="1"/>
</dbReference>
<dbReference type="Gene3D" id="3.40.50.2000">
    <property type="entry name" value="Glycogen Phosphorylase B"/>
    <property type="match status" value="1"/>
</dbReference>
<evidence type="ECO:0000313" key="4">
    <source>
        <dbReference type="Proteomes" id="UP000075243"/>
    </source>
</evidence>
<comment type="similarity">
    <text evidence="1">Belongs to the UDP-glycosyltransferase family.</text>
</comment>
<dbReference type="AlphaFoldDB" id="A0A151RG77"/>
<feature type="domain" description="Glycosyltransferase N-terminal" evidence="2">
    <location>
        <begin position="5"/>
        <end position="65"/>
    </location>
</feature>
<accession>A0A151RG77</accession>